<dbReference type="Proteomes" id="UP000694725">
    <property type="component" value="Unplaced"/>
</dbReference>
<dbReference type="CDD" id="cd09329">
    <property type="entry name" value="LIM3_abLIM"/>
    <property type="match status" value="1"/>
</dbReference>
<dbReference type="PANTHER" id="PTHR24213:SF18">
    <property type="entry name" value="ACTIN-BINDING LIM PROTEIN 1"/>
    <property type="match status" value="1"/>
</dbReference>
<dbReference type="InterPro" id="IPR032402">
    <property type="entry name" value="AbLIM_anchor"/>
</dbReference>
<evidence type="ECO:0008006" key="14">
    <source>
        <dbReference type="Google" id="ProtNLM"/>
    </source>
</evidence>
<feature type="compositionally biased region" description="Low complexity" evidence="9">
    <location>
        <begin position="303"/>
        <end position="312"/>
    </location>
</feature>
<dbReference type="CDD" id="cd09327">
    <property type="entry name" value="LIM1_abLIM"/>
    <property type="match status" value="1"/>
</dbReference>
<dbReference type="SMART" id="SM00132">
    <property type="entry name" value="LIM"/>
    <property type="match status" value="4"/>
</dbReference>
<dbReference type="Pfam" id="PF02209">
    <property type="entry name" value="VHP"/>
    <property type="match status" value="1"/>
</dbReference>
<dbReference type="Gene3D" id="2.10.110.10">
    <property type="entry name" value="Cysteine Rich Protein"/>
    <property type="match status" value="4"/>
</dbReference>
<keyword evidence="4 8" id="KW-0479">Metal-binding</keyword>
<evidence type="ECO:0000256" key="7">
    <source>
        <dbReference type="ARBA" id="ARBA00023038"/>
    </source>
</evidence>
<dbReference type="Pfam" id="PF16182">
    <property type="entry name" value="AbLIM_anchor"/>
    <property type="match status" value="2"/>
</dbReference>
<evidence type="ECO:0000256" key="4">
    <source>
        <dbReference type="ARBA" id="ARBA00022723"/>
    </source>
</evidence>
<dbReference type="Pfam" id="PF00412">
    <property type="entry name" value="LIM"/>
    <property type="match status" value="4"/>
</dbReference>
<proteinExistence type="predicted"/>
<evidence type="ECO:0000256" key="1">
    <source>
        <dbReference type="ARBA" id="ARBA00004496"/>
    </source>
</evidence>
<evidence type="ECO:0000256" key="2">
    <source>
        <dbReference type="ARBA" id="ARBA00022490"/>
    </source>
</evidence>
<dbReference type="GO" id="GO:0007010">
    <property type="term" value="P:cytoskeleton organization"/>
    <property type="evidence" value="ECO:0007669"/>
    <property type="project" value="InterPro"/>
</dbReference>
<dbReference type="GO" id="GO:0046872">
    <property type="term" value="F:metal ion binding"/>
    <property type="evidence" value="ECO:0007669"/>
    <property type="project" value="UniProtKB-KW"/>
</dbReference>
<dbReference type="PROSITE" id="PS00478">
    <property type="entry name" value="LIM_DOMAIN_1"/>
    <property type="match status" value="3"/>
</dbReference>
<evidence type="ECO:0000256" key="6">
    <source>
        <dbReference type="ARBA" id="ARBA00022833"/>
    </source>
</evidence>
<feature type="domain" description="LIM zinc-binding" evidence="10">
    <location>
        <begin position="167"/>
        <end position="226"/>
    </location>
</feature>
<organism evidence="12 13">
    <name type="scientific">Sus scrofa</name>
    <name type="common">Pig</name>
    <dbReference type="NCBI Taxonomy" id="9823"/>
    <lineage>
        <taxon>Eukaryota</taxon>
        <taxon>Metazoa</taxon>
        <taxon>Chordata</taxon>
        <taxon>Craniata</taxon>
        <taxon>Vertebrata</taxon>
        <taxon>Euteleostomi</taxon>
        <taxon>Mammalia</taxon>
        <taxon>Eutheria</taxon>
        <taxon>Laurasiatheria</taxon>
        <taxon>Artiodactyla</taxon>
        <taxon>Suina</taxon>
        <taxon>Suidae</taxon>
        <taxon>Sus</taxon>
    </lineage>
</organism>
<keyword evidence="3" id="KW-0597">Phosphoprotein</keyword>
<evidence type="ECO:0000313" key="12">
    <source>
        <dbReference type="Ensembl" id="ENSSSCP00065044239.1"/>
    </source>
</evidence>
<dbReference type="InterPro" id="IPR001781">
    <property type="entry name" value="Znf_LIM"/>
</dbReference>
<dbReference type="FunFam" id="1.10.950.10:FF:000001">
    <property type="entry name" value="actin-binding LIM protein 1 isoform X2"/>
    <property type="match status" value="1"/>
</dbReference>
<dbReference type="CDD" id="cd09328">
    <property type="entry name" value="LIM2_abLIM"/>
    <property type="match status" value="1"/>
</dbReference>
<dbReference type="FunFam" id="2.10.110.10:FF:000007">
    <property type="entry name" value="actin-binding LIM protein 1 isoform X1"/>
    <property type="match status" value="1"/>
</dbReference>
<dbReference type="GO" id="GO:0005737">
    <property type="term" value="C:cytoplasm"/>
    <property type="evidence" value="ECO:0007669"/>
    <property type="project" value="UniProtKB-SubCell"/>
</dbReference>
<dbReference type="AlphaFoldDB" id="A0A8D2A2U5"/>
<feature type="compositionally biased region" description="Basic and acidic residues" evidence="9">
    <location>
        <begin position="439"/>
        <end position="450"/>
    </location>
</feature>
<evidence type="ECO:0000259" key="11">
    <source>
        <dbReference type="PROSITE" id="PS51089"/>
    </source>
</evidence>
<dbReference type="InterPro" id="IPR051618">
    <property type="entry name" value="Actin-binding_LIM"/>
</dbReference>
<dbReference type="CDD" id="cd09330">
    <property type="entry name" value="LIM4_abLIM"/>
    <property type="match status" value="1"/>
</dbReference>
<dbReference type="FunFam" id="2.10.110.10:FF:000004">
    <property type="entry name" value="actin-binding LIM protein 1 isoform X1"/>
    <property type="match status" value="1"/>
</dbReference>
<comment type="subcellular location">
    <subcellularLocation>
        <location evidence="1">Cytoplasm</location>
    </subcellularLocation>
</comment>
<evidence type="ECO:0000256" key="8">
    <source>
        <dbReference type="PROSITE-ProRule" id="PRU00125"/>
    </source>
</evidence>
<feature type="region of interest" description="Disordered" evidence="9">
    <location>
        <begin position="282"/>
        <end position="313"/>
    </location>
</feature>
<dbReference type="Ensembl" id="ENSSSCT00065100604.1">
    <property type="protein sequence ID" value="ENSSSCP00065044239.1"/>
    <property type="gene ID" value="ENSSSCG00065072646.1"/>
</dbReference>
<feature type="domain" description="LIM zinc-binding" evidence="10">
    <location>
        <begin position="100"/>
        <end position="159"/>
    </location>
</feature>
<evidence type="ECO:0000313" key="13">
    <source>
        <dbReference type="Proteomes" id="UP000694725"/>
    </source>
</evidence>
<dbReference type="SUPFAM" id="SSF47050">
    <property type="entry name" value="VHP, Villin headpiece domain"/>
    <property type="match status" value="1"/>
</dbReference>
<dbReference type="PANTHER" id="PTHR24213">
    <property type="entry name" value="ACTIN-BINDING LIM PROTEIN"/>
    <property type="match status" value="1"/>
</dbReference>
<keyword evidence="6 8" id="KW-0862">Zinc</keyword>
<dbReference type="SMART" id="SM00153">
    <property type="entry name" value="VHP"/>
    <property type="match status" value="1"/>
</dbReference>
<feature type="compositionally biased region" description="Polar residues" evidence="9">
    <location>
        <begin position="366"/>
        <end position="377"/>
    </location>
</feature>
<dbReference type="SUPFAM" id="SSF57716">
    <property type="entry name" value="Glucocorticoid receptor-like (DNA-binding domain)"/>
    <property type="match status" value="6"/>
</dbReference>
<gene>
    <name evidence="12" type="primary">ABLIM1</name>
</gene>
<evidence type="ECO:0000259" key="10">
    <source>
        <dbReference type="PROSITE" id="PS50023"/>
    </source>
</evidence>
<dbReference type="FunFam" id="2.10.110.10:FF:000003">
    <property type="entry name" value="actin-binding LIM protein 1 isoform X1"/>
    <property type="match status" value="1"/>
</dbReference>
<keyword evidence="2" id="KW-0963">Cytoplasm</keyword>
<dbReference type="InterPro" id="IPR003128">
    <property type="entry name" value="Villin_headpiece"/>
</dbReference>
<accession>A0A8D2A2U5</accession>
<evidence type="ECO:0000256" key="9">
    <source>
        <dbReference type="SAM" id="MobiDB-lite"/>
    </source>
</evidence>
<protein>
    <recommendedName>
        <fullName evidence="14">Actin binding LIM protein 1</fullName>
    </recommendedName>
</protein>
<evidence type="ECO:0000256" key="3">
    <source>
        <dbReference type="ARBA" id="ARBA00022553"/>
    </source>
</evidence>
<dbReference type="InterPro" id="IPR036886">
    <property type="entry name" value="Villin_headpiece_dom_sf"/>
</dbReference>
<dbReference type="PROSITE" id="PS51089">
    <property type="entry name" value="HP"/>
    <property type="match status" value="1"/>
</dbReference>
<feature type="region of interest" description="Disordered" evidence="9">
    <location>
        <begin position="353"/>
        <end position="458"/>
    </location>
</feature>
<name>A0A8D2A2U5_PIG</name>
<dbReference type="Gene3D" id="1.10.950.10">
    <property type="entry name" value="Villin headpiece domain"/>
    <property type="match status" value="1"/>
</dbReference>
<keyword evidence="5" id="KW-0677">Repeat</keyword>
<dbReference type="GO" id="GO:0003779">
    <property type="term" value="F:actin binding"/>
    <property type="evidence" value="ECO:0007669"/>
    <property type="project" value="InterPro"/>
</dbReference>
<dbReference type="FunFam" id="2.10.110.10:FF:000024">
    <property type="entry name" value="actin-binding LIM protein 1 isoform X1"/>
    <property type="match status" value="1"/>
</dbReference>
<reference evidence="12" key="1">
    <citation type="submission" date="2025-08" db="UniProtKB">
        <authorList>
            <consortium name="Ensembl"/>
        </authorList>
    </citation>
    <scope>IDENTIFICATION</scope>
</reference>
<feature type="domain" description="LIM zinc-binding" evidence="10">
    <location>
        <begin position="40"/>
        <end position="99"/>
    </location>
</feature>
<dbReference type="PROSITE" id="PS50023">
    <property type="entry name" value="LIM_DOMAIN_2"/>
    <property type="match status" value="3"/>
</dbReference>
<keyword evidence="7 8" id="KW-0440">LIM domain</keyword>
<feature type="compositionally biased region" description="Polar residues" evidence="9">
    <location>
        <begin position="392"/>
        <end position="417"/>
    </location>
</feature>
<feature type="domain" description="HP" evidence="11">
    <location>
        <begin position="574"/>
        <end position="642"/>
    </location>
</feature>
<sequence>MAACNGSWGRNALCSHGSSVFFLSVAHPQDPHHPPEKPVIHCHKCGEPCKGEVLRVQTKHFHIKCFTCKVCGCDLAQGGFFIKNGEYLCTLDYQRMYGTRCHGCGEFVEGEVVTALGKTYHPNCFACTICKRPFPPGDRVTFNGRDCLCQLCAQPMSSSPKEASCPSNCAGCGRDIKNGQALLALEKQWHLGCFICKSCGKVLTGEYISKDGAPYCEKDYQGLFGVKCEACHQFITGKVLEAGDKHYHPSCARCSRCNQMFTEGEEMYLQGSTVWHPDCKQSTKTEEKLRPTRTSSESIYSRPGSSIPGSPGHTIYAKVDNEILDYKDLAAIPKVKAIYDIERPDLITYEPFYSSGYDDKQERQSLGESPRTLSPTPSAEGYQDGRDRAIHRSTSQGSINSPGYSRHSYTPTTSRSPQHFHRPDQGINIYRKPPIYKQHGADTRRRSSGREEDDEELLRRRQLQEEQLMKLNSGLGQLILKEEMEKERESRERSTLAASRYDSPINSASHALSSKTSSLPGYGRNGLHRPVSTDFAQYNSYGDVSGGVRGEAATLPDGHMPAMRMDRGVSMPNMLEPKIFPYEMLMVTNRGRNKILRDVDRTRLERHLAPEVFREIFGMSIQEFDKLPLWRRNDMKKKAKLF</sequence>
<evidence type="ECO:0000256" key="5">
    <source>
        <dbReference type="ARBA" id="ARBA00022737"/>
    </source>
</evidence>